<organism evidence="1 2">
    <name type="scientific">Vararia minispora EC-137</name>
    <dbReference type="NCBI Taxonomy" id="1314806"/>
    <lineage>
        <taxon>Eukaryota</taxon>
        <taxon>Fungi</taxon>
        <taxon>Dikarya</taxon>
        <taxon>Basidiomycota</taxon>
        <taxon>Agaricomycotina</taxon>
        <taxon>Agaricomycetes</taxon>
        <taxon>Russulales</taxon>
        <taxon>Lachnocladiaceae</taxon>
        <taxon>Vararia</taxon>
    </lineage>
</organism>
<name>A0ACB8QPP1_9AGAM</name>
<keyword evidence="2" id="KW-1185">Reference proteome</keyword>
<proteinExistence type="predicted"/>
<comment type="caution">
    <text evidence="1">The sequence shown here is derived from an EMBL/GenBank/DDBJ whole genome shotgun (WGS) entry which is preliminary data.</text>
</comment>
<gene>
    <name evidence="1" type="ORF">K488DRAFT_77783</name>
</gene>
<dbReference type="EMBL" id="MU273515">
    <property type="protein sequence ID" value="KAI0033642.1"/>
    <property type="molecule type" value="Genomic_DNA"/>
</dbReference>
<protein>
    <submittedName>
        <fullName evidence="1">Uncharacterized protein</fullName>
    </submittedName>
</protein>
<evidence type="ECO:0000313" key="1">
    <source>
        <dbReference type="EMBL" id="KAI0033642.1"/>
    </source>
</evidence>
<evidence type="ECO:0000313" key="2">
    <source>
        <dbReference type="Proteomes" id="UP000814128"/>
    </source>
</evidence>
<reference evidence="1" key="1">
    <citation type="submission" date="2021-02" db="EMBL/GenBank/DDBJ databases">
        <authorList>
            <consortium name="DOE Joint Genome Institute"/>
            <person name="Ahrendt S."/>
            <person name="Looney B.P."/>
            <person name="Miyauchi S."/>
            <person name="Morin E."/>
            <person name="Drula E."/>
            <person name="Courty P.E."/>
            <person name="Chicoki N."/>
            <person name="Fauchery L."/>
            <person name="Kohler A."/>
            <person name="Kuo A."/>
            <person name="Labutti K."/>
            <person name="Pangilinan J."/>
            <person name="Lipzen A."/>
            <person name="Riley R."/>
            <person name="Andreopoulos W."/>
            <person name="He G."/>
            <person name="Johnson J."/>
            <person name="Barry K.W."/>
            <person name="Grigoriev I.V."/>
            <person name="Nagy L."/>
            <person name="Hibbett D."/>
            <person name="Henrissat B."/>
            <person name="Matheny P.B."/>
            <person name="Labbe J."/>
            <person name="Martin F."/>
        </authorList>
    </citation>
    <scope>NUCLEOTIDE SEQUENCE</scope>
    <source>
        <strain evidence="1">EC-137</strain>
    </source>
</reference>
<reference evidence="1" key="2">
    <citation type="journal article" date="2022" name="New Phytol.">
        <title>Evolutionary transition to the ectomycorrhizal habit in the genomes of a hyperdiverse lineage of mushroom-forming fungi.</title>
        <authorList>
            <person name="Looney B."/>
            <person name="Miyauchi S."/>
            <person name="Morin E."/>
            <person name="Drula E."/>
            <person name="Courty P.E."/>
            <person name="Kohler A."/>
            <person name="Kuo A."/>
            <person name="LaButti K."/>
            <person name="Pangilinan J."/>
            <person name="Lipzen A."/>
            <person name="Riley R."/>
            <person name="Andreopoulos W."/>
            <person name="He G."/>
            <person name="Johnson J."/>
            <person name="Nolan M."/>
            <person name="Tritt A."/>
            <person name="Barry K.W."/>
            <person name="Grigoriev I.V."/>
            <person name="Nagy L.G."/>
            <person name="Hibbett D."/>
            <person name="Henrissat B."/>
            <person name="Matheny P.B."/>
            <person name="Labbe J."/>
            <person name="Martin F.M."/>
        </authorList>
    </citation>
    <scope>NUCLEOTIDE SEQUENCE</scope>
    <source>
        <strain evidence="1">EC-137</strain>
    </source>
</reference>
<dbReference type="Proteomes" id="UP000814128">
    <property type="component" value="Unassembled WGS sequence"/>
</dbReference>
<sequence>MLQELSDMDRITQLQDEIQKLLHLMANSINHLTTRVNFVALSDQIPVTKQRNPAKVDTPDEFEANKRELVDDLIKKANEVEHLIKALPPPEPEDVQERRLVALEAEMQQANADYIRAVARAKSLYAQVCDVLKSILDEHDAPG</sequence>
<accession>A0ACB8QPP1</accession>